<evidence type="ECO:0000313" key="1">
    <source>
        <dbReference type="EMBL" id="KAG5444461.1"/>
    </source>
</evidence>
<accession>A0A3R7CIU9</accession>
<proteinExistence type="predicted"/>
<comment type="caution">
    <text evidence="1">The sequence shown here is derived from an EMBL/GenBank/DDBJ whole genome shotgun (WGS) entry which is preliminary data.</text>
</comment>
<reference evidence="1 2" key="2">
    <citation type="journal article" date="2021" name="Genomics">
        <title>High-quality reference genome for Clonorchis sinensis.</title>
        <authorList>
            <person name="Young N.D."/>
            <person name="Stroehlein A.J."/>
            <person name="Kinkar L."/>
            <person name="Wang T."/>
            <person name="Sohn W.M."/>
            <person name="Chang B.C.H."/>
            <person name="Kaur P."/>
            <person name="Weisz D."/>
            <person name="Dudchenko O."/>
            <person name="Aiden E.L."/>
            <person name="Korhonen P.K."/>
            <person name="Gasser R.B."/>
        </authorList>
    </citation>
    <scope>NUCLEOTIDE SEQUENCE [LARGE SCALE GENOMIC DNA]</scope>
    <source>
        <strain evidence="1">Cs-k2</strain>
    </source>
</reference>
<dbReference type="Proteomes" id="UP000286415">
    <property type="component" value="Unassembled WGS sequence"/>
</dbReference>
<protein>
    <submittedName>
        <fullName evidence="1">Uncharacterized protein</fullName>
    </submittedName>
</protein>
<gene>
    <name evidence="1" type="ORF">CSKR_101863</name>
</gene>
<organism evidence="1 2">
    <name type="scientific">Clonorchis sinensis</name>
    <name type="common">Chinese liver fluke</name>
    <dbReference type="NCBI Taxonomy" id="79923"/>
    <lineage>
        <taxon>Eukaryota</taxon>
        <taxon>Metazoa</taxon>
        <taxon>Spiralia</taxon>
        <taxon>Lophotrochozoa</taxon>
        <taxon>Platyhelminthes</taxon>
        <taxon>Trematoda</taxon>
        <taxon>Digenea</taxon>
        <taxon>Opisthorchiida</taxon>
        <taxon>Opisthorchiata</taxon>
        <taxon>Opisthorchiidae</taxon>
        <taxon>Clonorchis</taxon>
    </lineage>
</organism>
<dbReference type="EMBL" id="NIRI02000056">
    <property type="protein sequence ID" value="KAG5444461.1"/>
    <property type="molecule type" value="Genomic_DNA"/>
</dbReference>
<keyword evidence="2" id="KW-1185">Reference proteome</keyword>
<name>A0A3R7CIU9_CLOSI</name>
<evidence type="ECO:0000313" key="2">
    <source>
        <dbReference type="Proteomes" id="UP000286415"/>
    </source>
</evidence>
<sequence length="262" mass="29993">MIVEHLKTSQFRCSNRPSLTVIQQNSPHCSLINTCLEQANSTRALHLRALTSSVKLQSELIQLLRYLKRSTTSSVSLDCKWHVQRMHVQEHDPVLCGSKAPCKGWHDFGQFIQKNLHIILFEDENDTLCIFQIDKFKEYQIPKFILASILLMSYASLSPCGTKAFAESPPNHIYAHFSLFRGRCQSNDHCFAASTPFWRALDFNSSAKPSRVEFTMLRCTPCYYTDKKPGRHMLRTSKVFQCLTIDVFGALPSLVRTPDQKC</sequence>
<dbReference type="AlphaFoldDB" id="A0A3R7CIU9"/>
<reference evidence="1 2" key="1">
    <citation type="journal article" date="2018" name="Biotechnol. Adv.">
        <title>Improved genomic resources and new bioinformatic workflow for the carcinogenic parasite Clonorchis sinensis: Biotechnological implications.</title>
        <authorList>
            <person name="Wang D."/>
            <person name="Korhonen P.K."/>
            <person name="Gasser R.B."/>
            <person name="Young N.D."/>
        </authorList>
    </citation>
    <scope>NUCLEOTIDE SEQUENCE [LARGE SCALE GENOMIC DNA]</scope>
    <source>
        <strain evidence="1">Cs-k2</strain>
    </source>
</reference>
<dbReference type="InParanoid" id="A0A3R7CIU9"/>